<dbReference type="EMBL" id="BK015038">
    <property type="protein sequence ID" value="DAD88251.1"/>
    <property type="molecule type" value="Genomic_DNA"/>
</dbReference>
<protein>
    <submittedName>
        <fullName evidence="1">Uncharacterized protein</fullName>
    </submittedName>
</protein>
<name>A0A8S5N288_9CAUD</name>
<sequence length="32" mass="3684">MRITARVRASLLRVRGTPPRVRIRTSVLAYAF</sequence>
<proteinExistence type="predicted"/>
<evidence type="ECO:0000313" key="1">
    <source>
        <dbReference type="EMBL" id="DAD88251.1"/>
    </source>
</evidence>
<organism evidence="1">
    <name type="scientific">Siphoviridae sp. ctOiG6</name>
    <dbReference type="NCBI Taxonomy" id="2826313"/>
    <lineage>
        <taxon>Viruses</taxon>
        <taxon>Duplodnaviria</taxon>
        <taxon>Heunggongvirae</taxon>
        <taxon>Uroviricota</taxon>
        <taxon>Caudoviricetes</taxon>
    </lineage>
</organism>
<reference evidence="1" key="1">
    <citation type="journal article" date="2021" name="Proc. Natl. Acad. Sci. U.S.A.">
        <title>A Catalog of Tens of Thousands of Viruses from Human Metagenomes Reveals Hidden Associations with Chronic Diseases.</title>
        <authorList>
            <person name="Tisza M.J."/>
            <person name="Buck C.B."/>
        </authorList>
    </citation>
    <scope>NUCLEOTIDE SEQUENCE</scope>
    <source>
        <strain evidence="1">CtOiG6</strain>
    </source>
</reference>
<accession>A0A8S5N288</accession>